<evidence type="ECO:0000313" key="2">
    <source>
        <dbReference type="Proteomes" id="UP000198862"/>
    </source>
</evidence>
<dbReference type="SUPFAM" id="SSF51182">
    <property type="entry name" value="RmlC-like cupins"/>
    <property type="match status" value="1"/>
</dbReference>
<dbReference type="PANTHER" id="PTHR37943">
    <property type="entry name" value="PROTEIN VES"/>
    <property type="match status" value="1"/>
</dbReference>
<dbReference type="CDD" id="cd20293">
    <property type="entry name" value="cupin_HutD_N"/>
    <property type="match status" value="1"/>
</dbReference>
<evidence type="ECO:0008006" key="3">
    <source>
        <dbReference type="Google" id="ProtNLM"/>
    </source>
</evidence>
<dbReference type="InterPro" id="IPR011051">
    <property type="entry name" value="RmlC_Cupin_sf"/>
</dbReference>
<dbReference type="InterPro" id="IPR010282">
    <property type="entry name" value="Uncharacterised_HutD/Ves"/>
</dbReference>
<reference evidence="1 2" key="1">
    <citation type="submission" date="2016-10" db="EMBL/GenBank/DDBJ databases">
        <authorList>
            <person name="de Groot N.N."/>
        </authorList>
    </citation>
    <scope>NUCLEOTIDE SEQUENCE [LARGE SCALE GENOMIC DNA]</scope>
    <source>
        <strain evidence="1 2">DSM 6059</strain>
    </source>
</reference>
<dbReference type="Gene3D" id="2.60.120.10">
    <property type="entry name" value="Jelly Rolls"/>
    <property type="match status" value="1"/>
</dbReference>
<dbReference type="AlphaFoldDB" id="A0A1I1L7P6"/>
<evidence type="ECO:0000313" key="1">
    <source>
        <dbReference type="EMBL" id="SFC69104.1"/>
    </source>
</evidence>
<protein>
    <recommendedName>
        <fullName evidence="3">HutD protein</fullName>
    </recommendedName>
</protein>
<dbReference type="Pfam" id="PF05962">
    <property type="entry name" value="HutD"/>
    <property type="match status" value="1"/>
</dbReference>
<dbReference type="Proteomes" id="UP000198862">
    <property type="component" value="Unassembled WGS sequence"/>
</dbReference>
<organism evidence="1 2">
    <name type="scientific">Pseudoalteromonas denitrificans DSM 6059</name>
    <dbReference type="NCBI Taxonomy" id="1123010"/>
    <lineage>
        <taxon>Bacteria</taxon>
        <taxon>Pseudomonadati</taxon>
        <taxon>Pseudomonadota</taxon>
        <taxon>Gammaproteobacteria</taxon>
        <taxon>Alteromonadales</taxon>
        <taxon>Pseudoalteromonadaceae</taxon>
        <taxon>Pseudoalteromonas</taxon>
    </lineage>
</organism>
<sequence>MQLTITPPTQFKKVPWKNGKGITTELAINENGTLDNFDWRLSIASVAQNGIFSNFSGYTRNLTLIAGKGIALHHIGADKKITHSLKNKLDVSIFDGGSETTGELFNGEILDFNVIVKTDSYSVETINSVNLTTVNIIEGHQYFIYCLQNQAKLTKDNNEFETLPTGHLMHISGSFKNNLQITGQMMIIIKLTKK</sequence>
<dbReference type="InterPro" id="IPR014710">
    <property type="entry name" value="RmlC-like_jellyroll"/>
</dbReference>
<gene>
    <name evidence="1" type="ORF">SAMN02745724_02294</name>
</gene>
<dbReference type="STRING" id="1123010.SAMN02745724_02294"/>
<dbReference type="RefSeq" id="WP_091983782.1">
    <property type="nucleotide sequence ID" value="NZ_FOLO01000015.1"/>
</dbReference>
<name>A0A1I1L7P6_9GAMM</name>
<accession>A0A1I1L7P6</accession>
<dbReference type="OrthoDB" id="9800082at2"/>
<dbReference type="PANTHER" id="PTHR37943:SF1">
    <property type="entry name" value="PROTEIN VES"/>
    <property type="match status" value="1"/>
</dbReference>
<proteinExistence type="predicted"/>
<keyword evidence="2" id="KW-1185">Reference proteome</keyword>
<dbReference type="EMBL" id="FOLO01000015">
    <property type="protein sequence ID" value="SFC69104.1"/>
    <property type="molecule type" value="Genomic_DNA"/>
</dbReference>